<reference evidence="3" key="1">
    <citation type="submission" date="2016-10" db="EMBL/GenBank/DDBJ databases">
        <authorList>
            <person name="Varghese N."/>
            <person name="Submissions S."/>
        </authorList>
    </citation>
    <scope>NUCLEOTIDE SEQUENCE [LARGE SCALE GENOMIC DNA]</scope>
    <source>
        <strain evidence="3">CGMCC 1.3704</strain>
    </source>
</reference>
<protein>
    <submittedName>
        <fullName evidence="2">Uncharacterized protein</fullName>
    </submittedName>
</protein>
<dbReference type="Proteomes" id="UP000183557">
    <property type="component" value="Unassembled WGS sequence"/>
</dbReference>
<feature type="transmembrane region" description="Helical" evidence="1">
    <location>
        <begin position="12"/>
        <end position="29"/>
    </location>
</feature>
<keyword evidence="3" id="KW-1185">Reference proteome</keyword>
<gene>
    <name evidence="2" type="ORF">SAMN04487936_103197</name>
</gene>
<dbReference type="Pfam" id="PF22116">
    <property type="entry name" value="DUF6944"/>
    <property type="match status" value="1"/>
</dbReference>
<organism evidence="2 3">
    <name type="scientific">Halobacillus dabanensis</name>
    <dbReference type="NCBI Taxonomy" id="240302"/>
    <lineage>
        <taxon>Bacteria</taxon>
        <taxon>Bacillati</taxon>
        <taxon>Bacillota</taxon>
        <taxon>Bacilli</taxon>
        <taxon>Bacillales</taxon>
        <taxon>Bacillaceae</taxon>
        <taxon>Halobacillus</taxon>
    </lineage>
</organism>
<proteinExistence type="predicted"/>
<keyword evidence="1" id="KW-1133">Transmembrane helix</keyword>
<keyword evidence="1" id="KW-0812">Transmembrane</keyword>
<dbReference type="OrthoDB" id="2927316at2"/>
<keyword evidence="1" id="KW-0472">Membrane</keyword>
<dbReference type="InterPro" id="IPR054224">
    <property type="entry name" value="DUF6944"/>
</dbReference>
<sequence length="178" mass="18383">MSNDIENQILFGYWVVAAGTIASAINASLDFRTGENDQSLNIIGNTLQATGNGIAADNASASSFSKTGNLIQAAGNSTVIYSLITDLDRQFDLNLVIKGNLLQALGGLIGFYETVGDPPSLSNAYKLNGETLEVVGNSIQAVAAGKELKGMEASGLSALGSWIQAIGAIIVALMLTIS</sequence>
<evidence type="ECO:0000256" key="1">
    <source>
        <dbReference type="SAM" id="Phobius"/>
    </source>
</evidence>
<name>A0A1I3T5P1_HALDA</name>
<accession>A0A1I3T5P1</accession>
<evidence type="ECO:0000313" key="2">
    <source>
        <dbReference type="EMBL" id="SFJ65141.1"/>
    </source>
</evidence>
<evidence type="ECO:0000313" key="3">
    <source>
        <dbReference type="Proteomes" id="UP000183557"/>
    </source>
</evidence>
<dbReference type="AlphaFoldDB" id="A0A1I3T5P1"/>
<dbReference type="RefSeq" id="WP_075035808.1">
    <property type="nucleotide sequence ID" value="NZ_FOSB01000003.1"/>
</dbReference>
<dbReference type="EMBL" id="FOSB01000003">
    <property type="protein sequence ID" value="SFJ65141.1"/>
    <property type="molecule type" value="Genomic_DNA"/>
</dbReference>
<feature type="transmembrane region" description="Helical" evidence="1">
    <location>
        <begin position="156"/>
        <end position="177"/>
    </location>
</feature>